<dbReference type="EMBL" id="FNOK01000060">
    <property type="protein sequence ID" value="SDZ33087.1"/>
    <property type="molecule type" value="Genomic_DNA"/>
</dbReference>
<accession>A0A1H3S5L9</accession>
<evidence type="ECO:0000313" key="2">
    <source>
        <dbReference type="Proteomes" id="UP000199529"/>
    </source>
</evidence>
<name>A0A1H3S5L9_9PSEU</name>
<proteinExistence type="predicted"/>
<evidence type="ECO:0000313" key="1">
    <source>
        <dbReference type="EMBL" id="SDZ33087.1"/>
    </source>
</evidence>
<dbReference type="AlphaFoldDB" id="A0A1H3S5L9"/>
<keyword evidence="2" id="KW-1185">Reference proteome</keyword>
<protein>
    <submittedName>
        <fullName evidence="1">Uncharacterized protein</fullName>
    </submittedName>
</protein>
<gene>
    <name evidence="1" type="ORF">SAMN05216215_106049</name>
</gene>
<dbReference type="Proteomes" id="UP000199529">
    <property type="component" value="Unassembled WGS sequence"/>
</dbReference>
<organism evidence="1 2">
    <name type="scientific">Saccharopolyspora shandongensis</name>
    <dbReference type="NCBI Taxonomy" id="418495"/>
    <lineage>
        <taxon>Bacteria</taxon>
        <taxon>Bacillati</taxon>
        <taxon>Actinomycetota</taxon>
        <taxon>Actinomycetes</taxon>
        <taxon>Pseudonocardiales</taxon>
        <taxon>Pseudonocardiaceae</taxon>
        <taxon>Saccharopolyspora</taxon>
    </lineage>
</organism>
<dbReference type="RefSeq" id="WP_177226928.1">
    <property type="nucleotide sequence ID" value="NZ_FNOK01000060.1"/>
</dbReference>
<dbReference type="STRING" id="418495.SAMN05216215_106049"/>
<sequence>MGTPAVEENRSTQDLGIEFDHVDHSFIHDNRAVLVLKDFSLNIEPAEFASDDD</sequence>
<reference evidence="2" key="1">
    <citation type="submission" date="2016-10" db="EMBL/GenBank/DDBJ databases">
        <authorList>
            <person name="Varghese N."/>
            <person name="Submissions S."/>
        </authorList>
    </citation>
    <scope>NUCLEOTIDE SEQUENCE [LARGE SCALE GENOMIC DNA]</scope>
    <source>
        <strain evidence="2">CGMCC 4.3530</strain>
    </source>
</reference>